<feature type="compositionally biased region" description="Pro residues" evidence="1">
    <location>
        <begin position="111"/>
        <end position="123"/>
    </location>
</feature>
<evidence type="ECO:0000313" key="2">
    <source>
        <dbReference type="EMBL" id="GFR93438.1"/>
    </source>
</evidence>
<feature type="region of interest" description="Disordered" evidence="1">
    <location>
        <begin position="465"/>
        <end position="490"/>
    </location>
</feature>
<proteinExistence type="predicted"/>
<feature type="compositionally biased region" description="Polar residues" evidence="1">
    <location>
        <begin position="211"/>
        <end position="220"/>
    </location>
</feature>
<feature type="region of interest" description="Disordered" evidence="1">
    <location>
        <begin position="557"/>
        <end position="627"/>
    </location>
</feature>
<sequence>MNFVFQEYLKAHQRRMKEFGPRPYMTGDYPELPRHYPGVRVVYEWDQIDAVTDRLYYIPQRWTYHRDHLTLPTAKARRELPAQDIDYAKSATLRGVVSYAESQRRATSPSPCRPPGATRPPHPGSAVSRAISQGSNLTSQTRSGRQRPRTCLPRARTPQPGEEQPPVQLVPLLPRKPPSGLPPRSQTPSSQCSAQTLDSTDIDHRFRRPLTRNSNYTQRPSRSHSRPATATTTTETRRNRSLRRPSTGVSRRTRWSDIADDTDSLNSSILELLQTISATDGKLKPLSPRADRRQTQKGRTGSPESCYSRYPNTAVKGSPRSDSGFDYTQRVLSNFESIGMNCSDSTKGEYDTSVHAGDYTEEMTHSQSKFTICNSDHQETQIKNDNKTKDFDSWQMPGHSFFTSEQVNGETKTGPCQTNNSVCIDFGEDQKNAKLFTQNNSAVAASGNTPSMHESELGCKDHFKSLTPKHATNHTSGALEKSSVPMPKDQEAFKNGMSLQKSSHISEGWVKNGSSKVDGTAVIEKAHLNSPTINHDESEKSSDLSESIDVLAPVGNLQIPLSPSQSSSTGRTSSGESSSQAEYLVVSGTSNTGTEMEDQDQVHTYIKQKDDDTAQPDKNERGEDSDS</sequence>
<feature type="compositionally biased region" description="Polar residues" evidence="1">
    <location>
        <begin position="184"/>
        <end position="199"/>
    </location>
</feature>
<protein>
    <submittedName>
        <fullName evidence="2">Uncharacterized protein</fullName>
    </submittedName>
</protein>
<feature type="region of interest" description="Disordered" evidence="1">
    <location>
        <begin position="99"/>
        <end position="255"/>
    </location>
</feature>
<feature type="region of interest" description="Disordered" evidence="1">
    <location>
        <begin position="282"/>
        <end position="322"/>
    </location>
</feature>
<reference evidence="2 3" key="1">
    <citation type="journal article" date="2021" name="Elife">
        <title>Chloroplast acquisition without the gene transfer in kleptoplastic sea slugs, Plakobranchus ocellatus.</title>
        <authorList>
            <person name="Maeda T."/>
            <person name="Takahashi S."/>
            <person name="Yoshida T."/>
            <person name="Shimamura S."/>
            <person name="Takaki Y."/>
            <person name="Nagai Y."/>
            <person name="Toyoda A."/>
            <person name="Suzuki Y."/>
            <person name="Arimoto A."/>
            <person name="Ishii H."/>
            <person name="Satoh N."/>
            <person name="Nishiyama T."/>
            <person name="Hasebe M."/>
            <person name="Maruyama T."/>
            <person name="Minagawa J."/>
            <person name="Obokata J."/>
            <person name="Shigenobu S."/>
        </authorList>
    </citation>
    <scope>NUCLEOTIDE SEQUENCE [LARGE SCALE GENOMIC DNA]</scope>
</reference>
<accession>A0AAV4H8M0</accession>
<evidence type="ECO:0000313" key="3">
    <source>
        <dbReference type="Proteomes" id="UP000762676"/>
    </source>
</evidence>
<feature type="compositionally biased region" description="Low complexity" evidence="1">
    <location>
        <begin position="164"/>
        <end position="173"/>
    </location>
</feature>
<feature type="compositionally biased region" description="Low complexity" evidence="1">
    <location>
        <begin position="562"/>
        <end position="580"/>
    </location>
</feature>
<keyword evidence="3" id="KW-1185">Reference proteome</keyword>
<evidence type="ECO:0000256" key="1">
    <source>
        <dbReference type="SAM" id="MobiDB-lite"/>
    </source>
</evidence>
<organism evidence="2 3">
    <name type="scientific">Elysia marginata</name>
    <dbReference type="NCBI Taxonomy" id="1093978"/>
    <lineage>
        <taxon>Eukaryota</taxon>
        <taxon>Metazoa</taxon>
        <taxon>Spiralia</taxon>
        <taxon>Lophotrochozoa</taxon>
        <taxon>Mollusca</taxon>
        <taxon>Gastropoda</taxon>
        <taxon>Heterobranchia</taxon>
        <taxon>Euthyneura</taxon>
        <taxon>Panpulmonata</taxon>
        <taxon>Sacoglossa</taxon>
        <taxon>Placobranchoidea</taxon>
        <taxon>Plakobranchidae</taxon>
        <taxon>Elysia</taxon>
    </lineage>
</organism>
<gene>
    <name evidence="2" type="ORF">ElyMa_004378100</name>
</gene>
<name>A0AAV4H8M0_9GAST</name>
<comment type="caution">
    <text evidence="2">The sequence shown here is derived from an EMBL/GenBank/DDBJ whole genome shotgun (WGS) entry which is preliminary data.</text>
</comment>
<dbReference type="AlphaFoldDB" id="A0AAV4H8M0"/>
<feature type="compositionally biased region" description="Polar residues" evidence="1">
    <location>
        <begin position="130"/>
        <end position="143"/>
    </location>
</feature>
<dbReference type="EMBL" id="BMAT01008839">
    <property type="protein sequence ID" value="GFR93438.1"/>
    <property type="molecule type" value="Genomic_DNA"/>
</dbReference>
<feature type="compositionally biased region" description="Basic and acidic residues" evidence="1">
    <location>
        <begin position="607"/>
        <end position="627"/>
    </location>
</feature>
<dbReference type="Proteomes" id="UP000762676">
    <property type="component" value="Unassembled WGS sequence"/>
</dbReference>